<gene>
    <name evidence="2" type="ORF">Pan161_59710</name>
</gene>
<evidence type="ECO:0000313" key="3">
    <source>
        <dbReference type="Proteomes" id="UP000316855"/>
    </source>
</evidence>
<reference evidence="2 3" key="1">
    <citation type="submission" date="2019-02" db="EMBL/GenBank/DDBJ databases">
        <title>Deep-cultivation of Planctomycetes and their phenomic and genomic characterization uncovers novel biology.</title>
        <authorList>
            <person name="Wiegand S."/>
            <person name="Jogler M."/>
            <person name="Boedeker C."/>
            <person name="Pinto D."/>
            <person name="Vollmers J."/>
            <person name="Rivas-Marin E."/>
            <person name="Kohn T."/>
            <person name="Peeters S.H."/>
            <person name="Heuer A."/>
            <person name="Rast P."/>
            <person name="Oberbeckmann S."/>
            <person name="Bunk B."/>
            <person name="Jeske O."/>
            <person name="Meyerdierks A."/>
            <person name="Storesund J.E."/>
            <person name="Kallscheuer N."/>
            <person name="Luecker S."/>
            <person name="Lage O.M."/>
            <person name="Pohl T."/>
            <person name="Merkel B.J."/>
            <person name="Hornburger P."/>
            <person name="Mueller R.-W."/>
            <person name="Bruemmer F."/>
            <person name="Labrenz M."/>
            <person name="Spormann A.M."/>
            <person name="Op den Camp H."/>
            <person name="Overmann J."/>
            <person name="Amann R."/>
            <person name="Jetten M.S.M."/>
            <person name="Mascher T."/>
            <person name="Medema M.H."/>
            <person name="Devos D.P."/>
            <person name="Kaster A.-K."/>
            <person name="Ovreas L."/>
            <person name="Rohde M."/>
            <person name="Galperin M.Y."/>
            <person name="Jogler C."/>
        </authorList>
    </citation>
    <scope>NUCLEOTIDE SEQUENCE [LARGE SCALE GENOMIC DNA]</scope>
    <source>
        <strain evidence="2 3">Pan161</strain>
    </source>
</reference>
<evidence type="ECO:0000313" key="2">
    <source>
        <dbReference type="EMBL" id="QDT94276.1"/>
    </source>
</evidence>
<accession>A0A517VMQ8</accession>
<sequence length="87" mass="9286">MSAEDDEMINVGDNNSTNHYYPPAQDQQQQTPSTMASLAKAAIVAAGMASGLGGAGWFIAEALDKQPVSVPVPEFKDTNTQYEIILK</sequence>
<dbReference type="AlphaFoldDB" id="A0A517VMQ8"/>
<organism evidence="2 3">
    <name type="scientific">Gimesia algae</name>
    <dbReference type="NCBI Taxonomy" id="2527971"/>
    <lineage>
        <taxon>Bacteria</taxon>
        <taxon>Pseudomonadati</taxon>
        <taxon>Planctomycetota</taxon>
        <taxon>Planctomycetia</taxon>
        <taxon>Planctomycetales</taxon>
        <taxon>Planctomycetaceae</taxon>
        <taxon>Gimesia</taxon>
    </lineage>
</organism>
<proteinExistence type="predicted"/>
<dbReference type="KEGG" id="gax:Pan161_59710"/>
<name>A0A517VMQ8_9PLAN</name>
<keyword evidence="3" id="KW-1185">Reference proteome</keyword>
<feature type="region of interest" description="Disordered" evidence="1">
    <location>
        <begin position="1"/>
        <end position="34"/>
    </location>
</feature>
<dbReference type="Proteomes" id="UP000316855">
    <property type="component" value="Chromosome"/>
</dbReference>
<evidence type="ECO:0000256" key="1">
    <source>
        <dbReference type="SAM" id="MobiDB-lite"/>
    </source>
</evidence>
<dbReference type="EMBL" id="CP036343">
    <property type="protein sequence ID" value="QDT94276.1"/>
    <property type="molecule type" value="Genomic_DNA"/>
</dbReference>
<feature type="compositionally biased region" description="Polar residues" evidence="1">
    <location>
        <begin position="12"/>
        <end position="34"/>
    </location>
</feature>
<protein>
    <submittedName>
        <fullName evidence="2">Uncharacterized protein</fullName>
    </submittedName>
</protein>